<dbReference type="Gene3D" id="1.20.1250.20">
    <property type="entry name" value="MFS general substrate transporter like domains"/>
    <property type="match status" value="1"/>
</dbReference>
<evidence type="ECO:0008006" key="5">
    <source>
        <dbReference type="Google" id="ProtNLM"/>
    </source>
</evidence>
<keyword evidence="2" id="KW-1133">Transmembrane helix</keyword>
<name>A0A1X3D280_9NEIS</name>
<reference evidence="4" key="1">
    <citation type="submission" date="2017-01" db="EMBL/GenBank/DDBJ databases">
        <authorList>
            <person name="Mah S.A."/>
            <person name="Swanson W.J."/>
            <person name="Moy G.W."/>
            <person name="Vacquier V.D."/>
        </authorList>
    </citation>
    <scope>NUCLEOTIDE SEQUENCE [LARGE SCALE GENOMIC DNA]</scope>
    <source>
        <strain evidence="4">124861</strain>
    </source>
</reference>
<keyword evidence="2" id="KW-0472">Membrane</keyword>
<accession>A0A1X3D280</accession>
<dbReference type="EMBL" id="MTAB01000112">
    <property type="protein sequence ID" value="OSI13617.1"/>
    <property type="molecule type" value="Genomic_DNA"/>
</dbReference>
<feature type="non-terminal residue" evidence="3">
    <location>
        <position position="144"/>
    </location>
</feature>
<comment type="caution">
    <text evidence="3">The sequence shown here is derived from an EMBL/GenBank/DDBJ whole genome shotgun (WGS) entry which is preliminary data.</text>
</comment>
<dbReference type="AlphaFoldDB" id="A0A1X3D280"/>
<dbReference type="Proteomes" id="UP000193303">
    <property type="component" value="Unassembled WGS sequence"/>
</dbReference>
<evidence type="ECO:0000313" key="3">
    <source>
        <dbReference type="EMBL" id="OSI13617.1"/>
    </source>
</evidence>
<dbReference type="InterPro" id="IPR036259">
    <property type="entry name" value="MFS_trans_sf"/>
</dbReference>
<keyword evidence="2" id="KW-0812">Transmembrane</keyword>
<protein>
    <recommendedName>
        <fullName evidence="5">MFS transporter</fullName>
    </recommendedName>
</protein>
<sequence length="144" mass="15127">RAFGGYLSDKFGAYTGTWAVMWVCWVGFFLLSFPQTDLVVQTKNGPLRMHIGFGGTLFSLPMFSGGGGAAAPSGPKARAPPNVAQDRGEWGGSGAARATDVPAEAPLPERPQDGKTAPPKAPLRRWPSAAVPACTIAFPERLGK</sequence>
<feature type="transmembrane region" description="Helical" evidence="2">
    <location>
        <begin position="51"/>
        <end position="71"/>
    </location>
</feature>
<proteinExistence type="predicted"/>
<evidence type="ECO:0000313" key="4">
    <source>
        <dbReference type="Proteomes" id="UP000193303"/>
    </source>
</evidence>
<organism evidence="3 4">
    <name type="scientific">Neisseria dumasiana</name>
    <dbReference type="NCBI Taxonomy" id="1931275"/>
    <lineage>
        <taxon>Bacteria</taxon>
        <taxon>Pseudomonadati</taxon>
        <taxon>Pseudomonadota</taxon>
        <taxon>Betaproteobacteria</taxon>
        <taxon>Neisseriales</taxon>
        <taxon>Neisseriaceae</taxon>
        <taxon>Neisseria</taxon>
    </lineage>
</organism>
<evidence type="ECO:0000256" key="2">
    <source>
        <dbReference type="SAM" id="Phobius"/>
    </source>
</evidence>
<feature type="compositionally biased region" description="Low complexity" evidence="1">
    <location>
        <begin position="70"/>
        <end position="81"/>
    </location>
</feature>
<gene>
    <name evidence="3" type="ORF">BV912_13020</name>
</gene>
<feature type="transmembrane region" description="Helical" evidence="2">
    <location>
        <begin position="12"/>
        <end position="31"/>
    </location>
</feature>
<feature type="region of interest" description="Disordered" evidence="1">
    <location>
        <begin position="67"/>
        <end position="126"/>
    </location>
</feature>
<feature type="non-terminal residue" evidence="3">
    <location>
        <position position="1"/>
    </location>
</feature>
<evidence type="ECO:0000256" key="1">
    <source>
        <dbReference type="SAM" id="MobiDB-lite"/>
    </source>
</evidence>